<evidence type="ECO:0000313" key="2">
    <source>
        <dbReference type="Proteomes" id="UP001291623"/>
    </source>
</evidence>
<dbReference type="EMBL" id="JAVYJV010000018">
    <property type="protein sequence ID" value="KAK4348243.1"/>
    <property type="molecule type" value="Genomic_DNA"/>
</dbReference>
<accession>A0AAE1RBP0</accession>
<dbReference type="AlphaFoldDB" id="A0AAE1RBP0"/>
<reference evidence="1" key="1">
    <citation type="submission" date="2023-12" db="EMBL/GenBank/DDBJ databases">
        <title>Genome assembly of Anisodus tanguticus.</title>
        <authorList>
            <person name="Wang Y.-J."/>
        </authorList>
    </citation>
    <scope>NUCLEOTIDE SEQUENCE</scope>
    <source>
        <strain evidence="1">KB-2021</strain>
        <tissue evidence="1">Leaf</tissue>
    </source>
</reference>
<name>A0AAE1RBP0_9SOLA</name>
<gene>
    <name evidence="1" type="ORF">RND71_034582</name>
</gene>
<dbReference type="Proteomes" id="UP001291623">
    <property type="component" value="Unassembled WGS sequence"/>
</dbReference>
<comment type="caution">
    <text evidence="1">The sequence shown here is derived from an EMBL/GenBank/DDBJ whole genome shotgun (WGS) entry which is preliminary data.</text>
</comment>
<keyword evidence="2" id="KW-1185">Reference proteome</keyword>
<evidence type="ECO:0000313" key="1">
    <source>
        <dbReference type="EMBL" id="KAK4348243.1"/>
    </source>
</evidence>
<organism evidence="1 2">
    <name type="scientific">Anisodus tanguticus</name>
    <dbReference type="NCBI Taxonomy" id="243964"/>
    <lineage>
        <taxon>Eukaryota</taxon>
        <taxon>Viridiplantae</taxon>
        <taxon>Streptophyta</taxon>
        <taxon>Embryophyta</taxon>
        <taxon>Tracheophyta</taxon>
        <taxon>Spermatophyta</taxon>
        <taxon>Magnoliopsida</taxon>
        <taxon>eudicotyledons</taxon>
        <taxon>Gunneridae</taxon>
        <taxon>Pentapetalae</taxon>
        <taxon>asterids</taxon>
        <taxon>lamiids</taxon>
        <taxon>Solanales</taxon>
        <taxon>Solanaceae</taxon>
        <taxon>Solanoideae</taxon>
        <taxon>Hyoscyameae</taxon>
        <taxon>Anisodus</taxon>
    </lineage>
</organism>
<sequence length="110" mass="12493">MENPTRHYDEKQPRLGEWVVICERREEISRGAEVSISEEEDDETTLLENDGRARVGPFRARLGQSGRTGADVGEGCYLVDLASSHMLVSNIKPCMCKYEQIQIVKLRMAH</sequence>
<proteinExistence type="predicted"/>
<protein>
    <submittedName>
        <fullName evidence="1">Uncharacterized protein</fullName>
    </submittedName>
</protein>